<evidence type="ECO:0000256" key="3">
    <source>
        <dbReference type="ARBA" id="ARBA00005097"/>
    </source>
</evidence>
<feature type="domain" description="Semialdehyde dehydrogenase NAD-binding" evidence="16">
    <location>
        <begin position="10"/>
        <end position="125"/>
    </location>
</feature>
<dbReference type="InterPro" id="IPR012080">
    <property type="entry name" value="Asp_semialdehyde_DH"/>
</dbReference>
<evidence type="ECO:0000313" key="18">
    <source>
        <dbReference type="Proteomes" id="UP001168167"/>
    </source>
</evidence>
<feature type="active site" description="Acyl-thioester intermediate" evidence="15">
    <location>
        <position position="136"/>
    </location>
</feature>
<reference evidence="17" key="1">
    <citation type="submission" date="2022-08" db="EMBL/GenBank/DDBJ databases">
        <authorList>
            <person name="Dzunkova M."/>
            <person name="La Clair J."/>
            <person name="Tyml T."/>
            <person name="Doud D."/>
            <person name="Schulz F."/>
            <person name="Piquer S."/>
            <person name="Porcel Sanchis D."/>
            <person name="Osborn A."/>
            <person name="Robinson D."/>
            <person name="Louie K.B."/>
            <person name="Bowen B.P."/>
            <person name="Bowers R."/>
            <person name="Lee J."/>
            <person name="Arnau Llombart V."/>
            <person name="Diaz Villanueva W."/>
            <person name="Gosliner T."/>
            <person name="Northen T."/>
            <person name="Cheng J.-F."/>
            <person name="Burkart M.D."/>
            <person name="Woyke T."/>
        </authorList>
    </citation>
    <scope>NUCLEOTIDE SEQUENCE</scope>
    <source>
        <strain evidence="17">Df01</strain>
    </source>
</reference>
<dbReference type="SUPFAM" id="SSF55347">
    <property type="entry name" value="Glyceraldehyde-3-phosphate dehydrogenase-like, C-terminal domain"/>
    <property type="match status" value="1"/>
</dbReference>
<comment type="pathway">
    <text evidence="3 15">Amino-acid biosynthesis; L-threonine biosynthesis; L-threonine from L-aspartate: step 2/5.</text>
</comment>
<dbReference type="InterPro" id="IPR000534">
    <property type="entry name" value="Semialdehyde_DH_NAD-bd"/>
</dbReference>
<feature type="binding site" evidence="15">
    <location>
        <begin position="166"/>
        <end position="167"/>
    </location>
    <ligand>
        <name>NADP(+)</name>
        <dbReference type="ChEBI" id="CHEBI:58349"/>
    </ligand>
</feature>
<comment type="catalytic activity">
    <reaction evidence="14 15">
        <text>L-aspartate 4-semialdehyde + phosphate + NADP(+) = 4-phospho-L-aspartate + NADPH + H(+)</text>
        <dbReference type="Rhea" id="RHEA:24284"/>
        <dbReference type="ChEBI" id="CHEBI:15378"/>
        <dbReference type="ChEBI" id="CHEBI:43474"/>
        <dbReference type="ChEBI" id="CHEBI:57535"/>
        <dbReference type="ChEBI" id="CHEBI:57783"/>
        <dbReference type="ChEBI" id="CHEBI:58349"/>
        <dbReference type="ChEBI" id="CHEBI:537519"/>
        <dbReference type="EC" id="1.2.1.11"/>
    </reaction>
</comment>
<dbReference type="Pfam" id="PF02774">
    <property type="entry name" value="Semialdhyde_dhC"/>
    <property type="match status" value="1"/>
</dbReference>
<dbReference type="SMART" id="SM00859">
    <property type="entry name" value="Semialdhyde_dh"/>
    <property type="match status" value="1"/>
</dbReference>
<evidence type="ECO:0000256" key="15">
    <source>
        <dbReference type="HAMAP-Rule" id="MF_02121"/>
    </source>
</evidence>
<feature type="binding site" evidence="15">
    <location>
        <position position="323"/>
    </location>
    <ligand>
        <name>NADP(+)</name>
        <dbReference type="ChEBI" id="CHEBI:58349"/>
    </ligand>
</feature>
<evidence type="ECO:0000256" key="13">
    <source>
        <dbReference type="ARBA" id="ARBA00023167"/>
    </source>
</evidence>
<dbReference type="NCBIfam" id="NF011456">
    <property type="entry name" value="PRK14874.1"/>
    <property type="match status" value="1"/>
</dbReference>
<dbReference type="CDD" id="cd02316">
    <property type="entry name" value="VcASADH2_like_N"/>
    <property type="match status" value="1"/>
</dbReference>
<dbReference type="GO" id="GO:0004073">
    <property type="term" value="F:aspartate-semialdehyde dehydrogenase activity"/>
    <property type="evidence" value="ECO:0007669"/>
    <property type="project" value="UniProtKB-EC"/>
</dbReference>
<dbReference type="InterPro" id="IPR036291">
    <property type="entry name" value="NAD(P)-bd_dom_sf"/>
</dbReference>
<feature type="binding site" evidence="15">
    <location>
        <begin position="17"/>
        <end position="20"/>
    </location>
    <ligand>
        <name>NADP(+)</name>
        <dbReference type="ChEBI" id="CHEBI:58349"/>
    </ligand>
</feature>
<evidence type="ECO:0000256" key="1">
    <source>
        <dbReference type="ARBA" id="ARBA00005021"/>
    </source>
</evidence>
<dbReference type="EC" id="1.2.1.11" evidence="6 15"/>
<accession>A0ABT7QMQ5</accession>
<dbReference type="CDD" id="cd18131">
    <property type="entry name" value="ASADH_C_bac_euk_like"/>
    <property type="match status" value="1"/>
</dbReference>
<dbReference type="PIRSF" id="PIRSF000148">
    <property type="entry name" value="ASA_dh"/>
    <property type="match status" value="1"/>
</dbReference>
<feature type="binding site" evidence="15">
    <location>
        <begin position="45"/>
        <end position="46"/>
    </location>
    <ligand>
        <name>NADP(+)</name>
        <dbReference type="ChEBI" id="CHEBI:58349"/>
    </ligand>
</feature>
<comment type="similarity">
    <text evidence="4 15">Belongs to the aspartate-semialdehyde dehydrogenase family.</text>
</comment>
<comment type="caution">
    <text evidence="17">The sequence shown here is derived from an EMBL/GenBank/DDBJ whole genome shotgun (WGS) entry which is preliminary data.</text>
</comment>
<comment type="function">
    <text evidence="15">Catalyzes the NADPH-dependent formation of L-aspartate-semialdehyde (L-ASA) by the reductive dephosphorylation of L-aspartyl-4-phosphate.</text>
</comment>
<reference evidence="17" key="2">
    <citation type="journal article" date="2023" name="Microbiome">
        <title>Synthase-selected sorting approach identifies a beta-lactone synthase in a nudibranch symbiotic bacterium.</title>
        <authorList>
            <person name="Dzunkova M."/>
            <person name="La Clair J.J."/>
            <person name="Tyml T."/>
            <person name="Doud D."/>
            <person name="Schulz F."/>
            <person name="Piquer-Esteban S."/>
            <person name="Porcel Sanchis D."/>
            <person name="Osborn A."/>
            <person name="Robinson D."/>
            <person name="Louie K.B."/>
            <person name="Bowen B.P."/>
            <person name="Bowers R.M."/>
            <person name="Lee J."/>
            <person name="Arnau V."/>
            <person name="Diaz-Villanueva W."/>
            <person name="Stepanauskas R."/>
            <person name="Gosliner T."/>
            <person name="Date S.V."/>
            <person name="Northen T.R."/>
            <person name="Cheng J.F."/>
            <person name="Burkart M.D."/>
            <person name="Woyke T."/>
        </authorList>
    </citation>
    <scope>NUCLEOTIDE SEQUENCE</scope>
    <source>
        <strain evidence="17">Df01</strain>
    </source>
</reference>
<dbReference type="Proteomes" id="UP001168167">
    <property type="component" value="Unassembled WGS sequence"/>
</dbReference>
<comment type="pathway">
    <text evidence="1 15">Amino-acid biosynthesis; L-methionine biosynthesis via de novo pathway; L-homoserine from L-aspartate: step 2/3.</text>
</comment>
<comment type="pathway">
    <text evidence="2 15">Amino-acid biosynthesis; L-lysine biosynthesis via DAP pathway; (S)-tetrahydrodipicolinate from L-aspartate: step 2/4.</text>
</comment>
<name>A0ABT7QMQ5_9GAMM</name>
<dbReference type="EMBL" id="JANQAO010000003">
    <property type="protein sequence ID" value="MDM5147901.1"/>
    <property type="molecule type" value="Genomic_DNA"/>
</dbReference>
<keyword evidence="13 15" id="KW-0486">Methionine biosynthesis</keyword>
<dbReference type="InterPro" id="IPR005986">
    <property type="entry name" value="Asp_semialdehyde_DH_beta"/>
</dbReference>
<keyword evidence="12 15" id="KW-0457">Lysine biosynthesis</keyword>
<keyword evidence="18" id="KW-1185">Reference proteome</keyword>
<evidence type="ECO:0000256" key="14">
    <source>
        <dbReference type="ARBA" id="ARBA00047891"/>
    </source>
</evidence>
<keyword evidence="8 15" id="KW-0791">Threonine biosynthesis</keyword>
<evidence type="ECO:0000256" key="5">
    <source>
        <dbReference type="ARBA" id="ARBA00011738"/>
    </source>
</evidence>
<keyword evidence="11 15" id="KW-0560">Oxidoreductase</keyword>
<evidence type="ECO:0000256" key="7">
    <source>
        <dbReference type="ARBA" id="ARBA00022605"/>
    </source>
</evidence>
<gene>
    <name evidence="15" type="primary">asd</name>
    <name evidence="17" type="ORF">NQX30_05910</name>
</gene>
<evidence type="ECO:0000256" key="8">
    <source>
        <dbReference type="ARBA" id="ARBA00022697"/>
    </source>
</evidence>
<dbReference type="NCBIfam" id="NF004224">
    <property type="entry name" value="PRK05671.1"/>
    <property type="match status" value="1"/>
</dbReference>
<dbReference type="Gene3D" id="3.40.50.720">
    <property type="entry name" value="NAD(P)-binding Rossmann-like Domain"/>
    <property type="match status" value="1"/>
</dbReference>
<protein>
    <recommendedName>
        <fullName evidence="6 15">Aspartate-semialdehyde dehydrogenase</fullName>
        <shortName evidence="15">ASA dehydrogenase</shortName>
        <shortName evidence="15">ASADH</shortName>
        <ecNumber evidence="6 15">1.2.1.11</ecNumber>
    </recommendedName>
    <alternativeName>
        <fullName evidence="15">Aspartate-beta-semialdehyde dehydrogenase</fullName>
    </alternativeName>
</protein>
<dbReference type="NCBIfam" id="TIGR01296">
    <property type="entry name" value="asd_B"/>
    <property type="match status" value="1"/>
</dbReference>
<proteinExistence type="inferred from homology"/>
<evidence type="ECO:0000313" key="17">
    <source>
        <dbReference type="EMBL" id="MDM5147901.1"/>
    </source>
</evidence>
<keyword evidence="9 15" id="KW-0521">NADP</keyword>
<evidence type="ECO:0000256" key="9">
    <source>
        <dbReference type="ARBA" id="ARBA00022857"/>
    </source>
</evidence>
<evidence type="ECO:0000256" key="10">
    <source>
        <dbReference type="ARBA" id="ARBA00022915"/>
    </source>
</evidence>
<evidence type="ECO:0000256" key="12">
    <source>
        <dbReference type="ARBA" id="ARBA00023154"/>
    </source>
</evidence>
<evidence type="ECO:0000256" key="6">
    <source>
        <dbReference type="ARBA" id="ARBA00013120"/>
    </source>
</evidence>
<dbReference type="PANTHER" id="PTHR46278:SF2">
    <property type="entry name" value="ASPARTATE-SEMIALDEHYDE DEHYDROGENASE"/>
    <property type="match status" value="1"/>
</dbReference>
<keyword evidence="7 15" id="KW-0028">Amino-acid biosynthesis</keyword>
<feature type="binding site" evidence="15">
    <location>
        <position position="242"/>
    </location>
    <ligand>
        <name>substrate</name>
    </ligand>
</feature>
<feature type="binding site" evidence="15">
    <location>
        <position position="163"/>
    </location>
    <ligand>
        <name>substrate</name>
    </ligand>
</feature>
<comment type="caution">
    <text evidence="15">Lacks conserved residue(s) required for the propagation of feature annotation.</text>
</comment>
<feature type="binding site" evidence="15">
    <location>
        <position position="105"/>
    </location>
    <ligand>
        <name>phosphate</name>
        <dbReference type="ChEBI" id="CHEBI:43474"/>
    </ligand>
</feature>
<evidence type="ECO:0000259" key="16">
    <source>
        <dbReference type="SMART" id="SM00859"/>
    </source>
</evidence>
<evidence type="ECO:0000256" key="2">
    <source>
        <dbReference type="ARBA" id="ARBA00005076"/>
    </source>
</evidence>
<dbReference type="HAMAP" id="MF_02121">
    <property type="entry name" value="ASADH"/>
    <property type="match status" value="1"/>
</dbReference>
<organism evidence="17 18">
    <name type="scientific">Candidatus Doriopsillibacter californiensis</name>
    <dbReference type="NCBI Taxonomy" id="2970740"/>
    <lineage>
        <taxon>Bacteria</taxon>
        <taxon>Pseudomonadati</taxon>
        <taxon>Pseudomonadota</taxon>
        <taxon>Gammaproteobacteria</taxon>
        <taxon>Candidatus Tethybacterales</taxon>
        <taxon>Candidatus Persebacteraceae</taxon>
        <taxon>Candidatus Doriopsillibacter</taxon>
    </lineage>
</organism>
<dbReference type="Pfam" id="PF01118">
    <property type="entry name" value="Semialdhyde_dh"/>
    <property type="match status" value="1"/>
</dbReference>
<sequence length="349" mass="37702">MTTTDTPTFDIAVVGATGTVGEQMLAILEERNFPVRTLYALASERSVAKTVSFGNKTLTVQDLAKFDFSQVQIALFSAGGSVSAEHAPRAAACDCVVIDNSSHFRRDEGIPLVVAEVNPEQVDDYCSRNIIANPNCSTMQMLVALKPLYDAVGITRINVATYQAVSGAGARAIDELAQQTAARLAGNNIEPSIFTAPIAFNVIPHIDSFQENGYTREEMKMVWETKKILADDTIQVNPTAVRVPVFYGHAEAVHIETLEKLDAQQARMLLADAPGVCVIDEHIAGGYPTPQQHAAGNNEVFVGRIREDISHPKGLNLWVVSDNVRKGAALNAVQIAEILALKLLANTTF</sequence>
<comment type="subunit">
    <text evidence="5 15">Homodimer.</text>
</comment>
<evidence type="ECO:0000256" key="4">
    <source>
        <dbReference type="ARBA" id="ARBA00010584"/>
    </source>
</evidence>
<dbReference type="Gene3D" id="3.30.360.10">
    <property type="entry name" value="Dihydrodipicolinate Reductase, domain 2"/>
    <property type="match status" value="1"/>
</dbReference>
<feature type="active site" description="Proton acceptor" evidence="15">
    <location>
        <position position="249"/>
    </location>
</feature>
<dbReference type="PANTHER" id="PTHR46278">
    <property type="entry name" value="DEHYDROGENASE, PUTATIVE-RELATED"/>
    <property type="match status" value="1"/>
</dbReference>
<evidence type="ECO:0000256" key="11">
    <source>
        <dbReference type="ARBA" id="ARBA00023002"/>
    </source>
</evidence>
<dbReference type="InterPro" id="IPR012280">
    <property type="entry name" value="Semialdhyde_DH_dimer_dom"/>
</dbReference>
<dbReference type="NCBIfam" id="NF005957">
    <property type="entry name" value="PRK08040.1"/>
    <property type="match status" value="1"/>
</dbReference>
<keyword evidence="10 15" id="KW-0220">Diaminopimelate biosynthesis</keyword>
<dbReference type="SUPFAM" id="SSF51735">
    <property type="entry name" value="NAD(P)-binding Rossmann-fold domains"/>
    <property type="match status" value="1"/>
</dbReference>